<protein>
    <submittedName>
        <fullName evidence="2">Uncharacterized protein</fullName>
    </submittedName>
</protein>
<dbReference type="EMBL" id="JAPEIS010000014">
    <property type="protein sequence ID" value="KAJ8059434.1"/>
    <property type="molecule type" value="Genomic_DNA"/>
</dbReference>
<dbReference type="Proteomes" id="UP001152300">
    <property type="component" value="Unassembled WGS sequence"/>
</dbReference>
<proteinExistence type="predicted"/>
<comment type="caution">
    <text evidence="2">The sequence shown here is derived from an EMBL/GenBank/DDBJ whole genome shotgun (WGS) entry which is preliminary data.</text>
</comment>
<organism evidence="2 3">
    <name type="scientific">Sclerotinia nivalis</name>
    <dbReference type="NCBI Taxonomy" id="352851"/>
    <lineage>
        <taxon>Eukaryota</taxon>
        <taxon>Fungi</taxon>
        <taxon>Dikarya</taxon>
        <taxon>Ascomycota</taxon>
        <taxon>Pezizomycotina</taxon>
        <taxon>Leotiomycetes</taxon>
        <taxon>Helotiales</taxon>
        <taxon>Sclerotiniaceae</taxon>
        <taxon>Sclerotinia</taxon>
    </lineage>
</organism>
<evidence type="ECO:0000313" key="2">
    <source>
        <dbReference type="EMBL" id="KAJ8059434.1"/>
    </source>
</evidence>
<name>A0A9X0DE41_9HELO</name>
<feature type="region of interest" description="Disordered" evidence="1">
    <location>
        <begin position="48"/>
        <end position="73"/>
    </location>
</feature>
<evidence type="ECO:0000256" key="1">
    <source>
        <dbReference type="SAM" id="MobiDB-lite"/>
    </source>
</evidence>
<gene>
    <name evidence="2" type="ORF">OCU04_011098</name>
</gene>
<evidence type="ECO:0000313" key="3">
    <source>
        <dbReference type="Proteomes" id="UP001152300"/>
    </source>
</evidence>
<keyword evidence="3" id="KW-1185">Reference proteome</keyword>
<dbReference type="AlphaFoldDB" id="A0A9X0DE41"/>
<sequence>MRNTGDHVVKEEWTALSSIFKTKKIGEVRKLVPVKRKILELVESFDDDDEDIESTGGGKPSVPKKSKKEKTKTSIVVNIPSSSSKSFGTLSTIPEPSVVLLVKRQEVFVLLTKSSVPIMGKEATGDGDLLNFSSFDIVSNIPGEHDSYERALVSKQ</sequence>
<accession>A0A9X0DE41</accession>
<reference evidence="2" key="1">
    <citation type="submission" date="2022-11" db="EMBL/GenBank/DDBJ databases">
        <title>Genome Resource of Sclerotinia nivalis Strain SnTB1, a Plant Pathogen Isolated from American Ginseng.</title>
        <authorList>
            <person name="Fan S."/>
        </authorList>
    </citation>
    <scope>NUCLEOTIDE SEQUENCE</scope>
    <source>
        <strain evidence="2">SnTB1</strain>
    </source>
</reference>